<evidence type="ECO:0000256" key="1">
    <source>
        <dbReference type="SAM" id="MobiDB-lite"/>
    </source>
</evidence>
<name>A0A9X2HKS3_9SPHN</name>
<sequence length="117" mass="13170">MAFLKTIEQNPTFEPKHAEPLPERLISGNPKFKSWPQDMDKDGRVDTGVWEATPGVTHSIKGEVYEFCYLLSGKIELTPKDGEPVIYSAGDSFVLKPGWVGVWKTIETVRKIYVTVT</sequence>
<dbReference type="PANTHER" id="PTHR40943">
    <property type="entry name" value="CYTOPLASMIC PROTEIN-RELATED"/>
    <property type="match status" value="1"/>
</dbReference>
<evidence type="ECO:0000313" key="4">
    <source>
        <dbReference type="Proteomes" id="UP001139451"/>
    </source>
</evidence>
<dbReference type="PANTHER" id="PTHR40943:SF1">
    <property type="entry name" value="CYTOPLASMIC PROTEIN"/>
    <property type="match status" value="1"/>
</dbReference>
<dbReference type="Gene3D" id="2.60.120.10">
    <property type="entry name" value="Jelly Rolls"/>
    <property type="match status" value="1"/>
</dbReference>
<organism evidence="3 4">
    <name type="scientific">Sphingomonas tagetis</name>
    <dbReference type="NCBI Taxonomy" id="2949092"/>
    <lineage>
        <taxon>Bacteria</taxon>
        <taxon>Pseudomonadati</taxon>
        <taxon>Pseudomonadota</taxon>
        <taxon>Alphaproteobacteria</taxon>
        <taxon>Sphingomonadales</taxon>
        <taxon>Sphingomonadaceae</taxon>
        <taxon>Sphingomonas</taxon>
    </lineage>
</organism>
<dbReference type="InterPro" id="IPR011051">
    <property type="entry name" value="RmlC_Cupin_sf"/>
</dbReference>
<gene>
    <name evidence="3" type="ORF">M9978_13720</name>
</gene>
<proteinExistence type="predicted"/>
<dbReference type="Proteomes" id="UP001139451">
    <property type="component" value="Unassembled WGS sequence"/>
</dbReference>
<dbReference type="CDD" id="cd02227">
    <property type="entry name" value="cupin_TM1112-like"/>
    <property type="match status" value="1"/>
</dbReference>
<dbReference type="SUPFAM" id="SSF51182">
    <property type="entry name" value="RmlC-like cupins"/>
    <property type="match status" value="1"/>
</dbReference>
<dbReference type="Pfam" id="PF05899">
    <property type="entry name" value="Cupin_3"/>
    <property type="match status" value="1"/>
</dbReference>
<evidence type="ECO:0000313" key="3">
    <source>
        <dbReference type="EMBL" id="MCP3731482.1"/>
    </source>
</evidence>
<dbReference type="InterPro" id="IPR008579">
    <property type="entry name" value="UGlyAH_Cupin_dom"/>
</dbReference>
<keyword evidence="4" id="KW-1185">Reference proteome</keyword>
<comment type="caution">
    <text evidence="3">The sequence shown here is derived from an EMBL/GenBank/DDBJ whole genome shotgun (WGS) entry which is preliminary data.</text>
</comment>
<dbReference type="EMBL" id="JAMLDX010000010">
    <property type="protein sequence ID" value="MCP3731482.1"/>
    <property type="molecule type" value="Genomic_DNA"/>
</dbReference>
<feature type="region of interest" description="Disordered" evidence="1">
    <location>
        <begin position="1"/>
        <end position="20"/>
    </location>
</feature>
<reference evidence="3" key="1">
    <citation type="submission" date="2022-05" db="EMBL/GenBank/DDBJ databases">
        <title>Sphingomonas sp. strain MG17 Genome sequencing and assembly.</title>
        <authorList>
            <person name="Kim I."/>
        </authorList>
    </citation>
    <scope>NUCLEOTIDE SEQUENCE</scope>
    <source>
        <strain evidence="3">MG17</strain>
    </source>
</reference>
<dbReference type="RefSeq" id="WP_254294120.1">
    <property type="nucleotide sequence ID" value="NZ_JAMLDX010000010.1"/>
</dbReference>
<dbReference type="InterPro" id="IPR014710">
    <property type="entry name" value="RmlC-like_jellyroll"/>
</dbReference>
<feature type="domain" description="(S)-ureidoglycine aminohydrolase cupin" evidence="2">
    <location>
        <begin position="41"/>
        <end position="113"/>
    </location>
</feature>
<protein>
    <submittedName>
        <fullName evidence="3">Cupin domain-containing protein</fullName>
    </submittedName>
</protein>
<evidence type="ECO:0000259" key="2">
    <source>
        <dbReference type="Pfam" id="PF05899"/>
    </source>
</evidence>
<accession>A0A9X2HKS3</accession>
<dbReference type="AlphaFoldDB" id="A0A9X2HKS3"/>